<organism evidence="2 3">
    <name type="scientific">Sutcliffiella cohnii</name>
    <dbReference type="NCBI Taxonomy" id="33932"/>
    <lineage>
        <taxon>Bacteria</taxon>
        <taxon>Bacillati</taxon>
        <taxon>Bacillota</taxon>
        <taxon>Bacilli</taxon>
        <taxon>Bacillales</taxon>
        <taxon>Bacillaceae</taxon>
        <taxon>Sutcliffiella</taxon>
    </lineage>
</organism>
<accession>A0A223KUK9</accession>
<dbReference type="InterPro" id="IPR003607">
    <property type="entry name" value="HD/PDEase_dom"/>
</dbReference>
<dbReference type="PROSITE" id="PS51832">
    <property type="entry name" value="HD_GYP"/>
    <property type="match status" value="1"/>
</dbReference>
<dbReference type="InterPro" id="IPR037522">
    <property type="entry name" value="HD_GYP_dom"/>
</dbReference>
<dbReference type="SMART" id="SM00471">
    <property type="entry name" value="HDc"/>
    <property type="match status" value="1"/>
</dbReference>
<evidence type="ECO:0000313" key="2">
    <source>
        <dbReference type="EMBL" id="AST93150.1"/>
    </source>
</evidence>
<dbReference type="AlphaFoldDB" id="A0A223KUK9"/>
<name>A0A223KUK9_9BACI</name>
<keyword evidence="3" id="KW-1185">Reference proteome</keyword>
<dbReference type="SUPFAM" id="SSF109604">
    <property type="entry name" value="HD-domain/PDEase-like"/>
    <property type="match status" value="1"/>
</dbReference>
<evidence type="ECO:0000259" key="1">
    <source>
        <dbReference type="PROSITE" id="PS51832"/>
    </source>
</evidence>
<dbReference type="RefSeq" id="WP_066419590.1">
    <property type="nucleotide sequence ID" value="NZ_CP018866.1"/>
</dbReference>
<dbReference type="Pfam" id="PF13487">
    <property type="entry name" value="HD_5"/>
    <property type="match status" value="1"/>
</dbReference>
<dbReference type="CDD" id="cd00077">
    <property type="entry name" value="HDc"/>
    <property type="match status" value="1"/>
</dbReference>
<dbReference type="NCBIfam" id="TIGR00277">
    <property type="entry name" value="HDIG"/>
    <property type="match status" value="1"/>
</dbReference>
<sequence>MRLLPTKSIKPGMKLAKSIYNDKGRILLSSGIPITKRMISTLETLHVTYVYIEDSRTSDIHTPSMISEPVRKEAMETIVSTFNEMKDLTLSKKFMLDQSSKKFRELIQNIITDMKNNEEVASLLTDIYIHDNYVFTHSLNVTVYALSIGLKLGLSSKELETLGLGGIMHDIGKMLIPKEILHKPGKLTSEEFKMMKSHTTKGYDLLRNMHTIPMLVAHCAFQHHERLNGSGYPRGLKKDDIHLFGKILAVADVFDACTSHRVYRNAMLPHEGLEILYSGSGSLFDKEIIEAFRKSVAIYPNGLTLELSDGSKGIVVGQNKDMTERPIVRIIEKDGVLLDTPFDVNLKNILSITIINCDLEDQQEAVS</sequence>
<dbReference type="EMBL" id="CP018866">
    <property type="protein sequence ID" value="AST93150.1"/>
    <property type="molecule type" value="Genomic_DNA"/>
</dbReference>
<dbReference type="Proteomes" id="UP000215224">
    <property type="component" value="Chromosome"/>
</dbReference>
<dbReference type="STRING" id="1314751.GCA_001591425_03735"/>
<proteinExistence type="predicted"/>
<reference evidence="2 3" key="1">
    <citation type="submission" date="2016-12" db="EMBL/GenBank/DDBJ databases">
        <title>The whole genome sequencing and assembly of Bacillus cohnii DSM 6307T strain.</title>
        <authorList>
            <person name="Lee Y.-J."/>
            <person name="Yi H."/>
            <person name="Bahn Y.-S."/>
            <person name="Kim J.F."/>
            <person name="Lee D.-W."/>
        </authorList>
    </citation>
    <scope>NUCLEOTIDE SEQUENCE [LARGE SCALE GENOMIC DNA]</scope>
    <source>
        <strain evidence="2 3">DSM 6307</strain>
    </source>
</reference>
<dbReference type="PANTHER" id="PTHR43155">
    <property type="entry name" value="CYCLIC DI-GMP PHOSPHODIESTERASE PA4108-RELATED"/>
    <property type="match status" value="1"/>
</dbReference>
<protein>
    <recommendedName>
        <fullName evidence="1">HD-GYP domain-containing protein</fullName>
    </recommendedName>
</protein>
<feature type="domain" description="HD-GYP" evidence="1">
    <location>
        <begin position="112"/>
        <end position="308"/>
    </location>
</feature>
<dbReference type="PANTHER" id="PTHR43155:SF2">
    <property type="entry name" value="CYCLIC DI-GMP PHOSPHODIESTERASE PA4108"/>
    <property type="match status" value="1"/>
</dbReference>
<dbReference type="Gene3D" id="1.10.3210.10">
    <property type="entry name" value="Hypothetical protein af1432"/>
    <property type="match status" value="1"/>
</dbReference>
<dbReference type="KEGG" id="bcoh:BC6307_18735"/>
<evidence type="ECO:0000313" key="3">
    <source>
        <dbReference type="Proteomes" id="UP000215224"/>
    </source>
</evidence>
<gene>
    <name evidence="2" type="ORF">BC6307_18735</name>
</gene>
<dbReference type="InterPro" id="IPR006675">
    <property type="entry name" value="HDIG_dom"/>
</dbReference>